<dbReference type="Proteomes" id="UP000292627">
    <property type="component" value="Unassembled WGS sequence"/>
</dbReference>
<accession>A0A4Q8L4L2</accession>
<dbReference type="EMBL" id="SHMC01000012">
    <property type="protein sequence ID" value="TAA20016.1"/>
    <property type="molecule type" value="Genomic_DNA"/>
</dbReference>
<reference evidence="1 2" key="1">
    <citation type="submission" date="2019-02" db="EMBL/GenBank/DDBJ databases">
        <title>WGS of Pseudoxanthomonas species novum from clinical isolates.</title>
        <authorList>
            <person name="Bernier A.-M."/>
            <person name="Bernard K."/>
            <person name="Vachon A."/>
        </authorList>
    </citation>
    <scope>NUCLEOTIDE SEQUENCE [LARGE SCALE GENOMIC DNA]</scope>
    <source>
        <strain evidence="1 2">NML171200</strain>
    </source>
</reference>
<protein>
    <submittedName>
        <fullName evidence="1">Uncharacterized protein</fullName>
    </submittedName>
</protein>
<organism evidence="1 2">
    <name type="scientific">Pseudoxanthomonas winnipegensis</name>
    <dbReference type="NCBI Taxonomy" id="2480810"/>
    <lineage>
        <taxon>Bacteria</taxon>
        <taxon>Pseudomonadati</taxon>
        <taxon>Pseudomonadota</taxon>
        <taxon>Gammaproteobacteria</taxon>
        <taxon>Lysobacterales</taxon>
        <taxon>Lysobacteraceae</taxon>
        <taxon>Pseudoxanthomonas</taxon>
    </lineage>
</organism>
<dbReference type="RefSeq" id="WP_130553154.1">
    <property type="nucleotide sequence ID" value="NZ_SHMC01000012.1"/>
</dbReference>
<dbReference type="AlphaFoldDB" id="A0A4Q8L4L2"/>
<sequence>MTLPDGFHWARRWQYSNCEDALMLDGEQVAMLLDRVDGGWFARLECQKGGVTEPLVTRRCSSYEAGRRGCELWAARHEARLRAEVAEKIRSRPVHNGAGGWSRPGMK</sequence>
<proteinExistence type="predicted"/>
<name>A0A4Q8L4L2_9GAMM</name>
<evidence type="ECO:0000313" key="1">
    <source>
        <dbReference type="EMBL" id="TAA20016.1"/>
    </source>
</evidence>
<dbReference type="OrthoDB" id="6001031at2"/>
<evidence type="ECO:0000313" key="2">
    <source>
        <dbReference type="Proteomes" id="UP000292627"/>
    </source>
</evidence>
<comment type="caution">
    <text evidence="1">The sequence shown here is derived from an EMBL/GenBank/DDBJ whole genome shotgun (WGS) entry which is preliminary data.</text>
</comment>
<gene>
    <name evidence="1" type="ORF">EA660_19815</name>
</gene>